<evidence type="ECO:0000313" key="3">
    <source>
        <dbReference type="Proteomes" id="UP001589833"/>
    </source>
</evidence>
<proteinExistence type="predicted"/>
<sequence>MTVQTQIQQALASAQSVEASLTQFSLETENQQAKQTFQQLAQQQKNIVQQLQTRYEQVLQEEPQFKNNQ</sequence>
<evidence type="ECO:0000313" key="2">
    <source>
        <dbReference type="EMBL" id="MFC0559799.1"/>
    </source>
</evidence>
<keyword evidence="1" id="KW-0175">Coiled coil</keyword>
<accession>A0ABV6NGA3</accession>
<organism evidence="2 3">
    <name type="scientific">Halalkalibacter alkalisediminis</name>
    <dbReference type="NCBI Taxonomy" id="935616"/>
    <lineage>
        <taxon>Bacteria</taxon>
        <taxon>Bacillati</taxon>
        <taxon>Bacillota</taxon>
        <taxon>Bacilli</taxon>
        <taxon>Bacillales</taxon>
        <taxon>Bacillaceae</taxon>
        <taxon>Halalkalibacter</taxon>
    </lineage>
</organism>
<keyword evidence="3" id="KW-1185">Reference proteome</keyword>
<reference evidence="2 3" key="1">
    <citation type="submission" date="2024-09" db="EMBL/GenBank/DDBJ databases">
        <authorList>
            <person name="Sun Q."/>
            <person name="Mori K."/>
        </authorList>
    </citation>
    <scope>NUCLEOTIDE SEQUENCE [LARGE SCALE GENOMIC DNA]</scope>
    <source>
        <strain evidence="2 3">NCAIM B.02301</strain>
    </source>
</reference>
<dbReference type="InterPro" id="IPR012452">
    <property type="entry name" value="DUF1657"/>
</dbReference>
<dbReference type="Proteomes" id="UP001589833">
    <property type="component" value="Unassembled WGS sequence"/>
</dbReference>
<gene>
    <name evidence="2" type="ORF">ACFFH4_12140</name>
</gene>
<evidence type="ECO:0000256" key="1">
    <source>
        <dbReference type="SAM" id="Coils"/>
    </source>
</evidence>
<dbReference type="Pfam" id="PF07870">
    <property type="entry name" value="DUF1657"/>
    <property type="match status" value="1"/>
</dbReference>
<protein>
    <submittedName>
        <fullName evidence="2">DUF1657 domain-containing protein</fullName>
    </submittedName>
</protein>
<dbReference type="RefSeq" id="WP_273840866.1">
    <property type="nucleotide sequence ID" value="NZ_JAQQWT010000002.1"/>
</dbReference>
<feature type="coiled-coil region" evidence="1">
    <location>
        <begin position="26"/>
        <end position="61"/>
    </location>
</feature>
<dbReference type="EMBL" id="JBHLTR010000017">
    <property type="protein sequence ID" value="MFC0559799.1"/>
    <property type="molecule type" value="Genomic_DNA"/>
</dbReference>
<name>A0ABV6NGA3_9BACI</name>
<comment type="caution">
    <text evidence="2">The sequence shown here is derived from an EMBL/GenBank/DDBJ whole genome shotgun (WGS) entry which is preliminary data.</text>
</comment>